<accession>A0A0G0JTU1</accession>
<proteinExistence type="predicted"/>
<organism evidence="1 2">
    <name type="scientific">Candidatus Falkowbacteria bacterium GW2011_GWE1_38_31</name>
    <dbReference type="NCBI Taxonomy" id="1618638"/>
    <lineage>
        <taxon>Bacteria</taxon>
        <taxon>Candidatus Falkowiibacteriota</taxon>
    </lineage>
</organism>
<reference evidence="1 2" key="1">
    <citation type="journal article" date="2015" name="Nature">
        <title>rRNA introns, odd ribosomes, and small enigmatic genomes across a large radiation of phyla.</title>
        <authorList>
            <person name="Brown C.T."/>
            <person name="Hug L.A."/>
            <person name="Thomas B.C."/>
            <person name="Sharon I."/>
            <person name="Castelle C.J."/>
            <person name="Singh A."/>
            <person name="Wilkins M.J."/>
            <person name="Williams K.H."/>
            <person name="Banfield J.F."/>
        </authorList>
    </citation>
    <scope>NUCLEOTIDE SEQUENCE [LARGE SCALE GENOMIC DNA]</scope>
</reference>
<dbReference type="PATRIC" id="fig|1618638.3.peg.214"/>
<sequence>MASHTMVVAPIISALVEAEKMLGKKRNWQTQSLQQVKFINDFFSKRNELSLFKPEELQSWVSDNADELNSILAKERIAFRFKEFRPDELGVVSILSVLIEWLAECSKAIIKLGDNTYPAILMKNEATTETQNLPMFETYVSSIHDHPVFCVNTKTGERVSMTVAEKEIASFSLVFVIEKIRKRRKRLGCYNNLIVPMIDYESMVDISWLQGLNTTDQKNLPWNISQAMQQTKFKMNCQGARVKSAVAIAVRMCASVMPNIYTIDKPFLLWIEREGLDIPIMYAYLDKDTWKNPWSLYI</sequence>
<dbReference type="AlphaFoldDB" id="A0A0G0JTU1"/>
<dbReference type="SUPFAM" id="SSF56574">
    <property type="entry name" value="Serpins"/>
    <property type="match status" value="1"/>
</dbReference>
<dbReference type="EMBL" id="LBUU01000002">
    <property type="protein sequence ID" value="KKQ70923.1"/>
    <property type="molecule type" value="Genomic_DNA"/>
</dbReference>
<name>A0A0G0JTU1_9BACT</name>
<dbReference type="Proteomes" id="UP000034022">
    <property type="component" value="Unassembled WGS sequence"/>
</dbReference>
<gene>
    <name evidence="1" type="ORF">US91_C0002G0002</name>
</gene>
<comment type="caution">
    <text evidence="1">The sequence shown here is derived from an EMBL/GenBank/DDBJ whole genome shotgun (WGS) entry which is preliminary data.</text>
</comment>
<evidence type="ECO:0000313" key="2">
    <source>
        <dbReference type="Proteomes" id="UP000034022"/>
    </source>
</evidence>
<evidence type="ECO:0000313" key="1">
    <source>
        <dbReference type="EMBL" id="KKQ70923.1"/>
    </source>
</evidence>
<protein>
    <submittedName>
        <fullName evidence="1">Uncharacterized protein</fullName>
    </submittedName>
</protein>
<dbReference type="InterPro" id="IPR036186">
    <property type="entry name" value="Serpin_sf"/>
</dbReference>